<dbReference type="GO" id="GO:0005576">
    <property type="term" value="C:extracellular region"/>
    <property type="evidence" value="ECO:0007669"/>
    <property type="project" value="UniProtKB-SubCell"/>
</dbReference>
<evidence type="ECO:0000256" key="2">
    <source>
        <dbReference type="ARBA" id="ARBA00022525"/>
    </source>
</evidence>
<name>A0A9W6KCW9_9PSED</name>
<evidence type="ECO:0000256" key="3">
    <source>
        <dbReference type="SAM" id="SignalP"/>
    </source>
</evidence>
<dbReference type="SUPFAM" id="SSF101898">
    <property type="entry name" value="NHL repeat"/>
    <property type="match status" value="1"/>
</dbReference>
<feature type="chain" id="PRO_5040870618" description="Gluconolactonase" evidence="3">
    <location>
        <begin position="30"/>
        <end position="361"/>
    </location>
</feature>
<dbReference type="PANTHER" id="PTHR10009:SF18">
    <property type="entry name" value="PROTEIN YELLOW-LIKE PROTEIN"/>
    <property type="match status" value="1"/>
</dbReference>
<sequence length="361" mass="38918">MKSVTAPFHLIASAAWLALSIGTLNSATAATQTGDLELVAQLPIRPGNVAPAPNNRLFATVHPLGAPGPAQLIEIIDSTHYQPWPHAAIQRGTATASDEKIDSPLGIVVDSKNRLWITDMGLSLGKTRVWGFDIDSGRELYRIELPQAIAPKGSFVQELAVDDQAGWVYLADIANPGLIAVEIATGKARRFSGHPALQAEPEAKMIIGGKAIEYQGKPASVAVNPLTLSKDRATLFFGAMNGTTWYSLPTKLLREDADDKQVGAAIKRVGPKPVSDGASTDARGRHFFTNLNENGIDVLNTDGSLRPLVRDARLDWPDSVHVSDNGWLYISVNQLYKTTAFTGQQDSGKPPYLVMRVWPGE</sequence>
<dbReference type="RefSeq" id="WP_271198003.1">
    <property type="nucleotide sequence ID" value="NZ_BSFN01000025.1"/>
</dbReference>
<protein>
    <recommendedName>
        <fullName evidence="6">Gluconolactonase</fullName>
    </recommendedName>
</protein>
<dbReference type="EMBL" id="BSFN01000025">
    <property type="protein sequence ID" value="GLK91744.1"/>
    <property type="molecule type" value="Genomic_DNA"/>
</dbReference>
<dbReference type="AlphaFoldDB" id="A0A9W6KCW9"/>
<dbReference type="Gene3D" id="2.120.10.30">
    <property type="entry name" value="TolB, C-terminal domain"/>
    <property type="match status" value="1"/>
</dbReference>
<evidence type="ECO:0000256" key="1">
    <source>
        <dbReference type="ARBA" id="ARBA00004613"/>
    </source>
</evidence>
<comment type="subcellular location">
    <subcellularLocation>
        <location evidence="1">Secreted</location>
    </subcellularLocation>
</comment>
<keyword evidence="3" id="KW-0732">Signal</keyword>
<keyword evidence="2" id="KW-0964">Secreted</keyword>
<dbReference type="InterPro" id="IPR011042">
    <property type="entry name" value="6-blade_b-propeller_TolB-like"/>
</dbReference>
<dbReference type="Pfam" id="PF03022">
    <property type="entry name" value="MRJP"/>
    <property type="match status" value="1"/>
</dbReference>
<feature type="signal peptide" evidence="3">
    <location>
        <begin position="1"/>
        <end position="29"/>
    </location>
</feature>
<proteinExistence type="predicted"/>
<dbReference type="InterPro" id="IPR017996">
    <property type="entry name" value="MRJP/yellow-related"/>
</dbReference>
<evidence type="ECO:0000313" key="4">
    <source>
        <dbReference type="EMBL" id="GLK91744.1"/>
    </source>
</evidence>
<gene>
    <name evidence="4" type="ORF">GCM10017655_48080</name>
</gene>
<evidence type="ECO:0008006" key="6">
    <source>
        <dbReference type="Google" id="ProtNLM"/>
    </source>
</evidence>
<keyword evidence="5" id="KW-1185">Reference proteome</keyword>
<comment type="caution">
    <text evidence="4">The sequence shown here is derived from an EMBL/GenBank/DDBJ whole genome shotgun (WGS) entry which is preliminary data.</text>
</comment>
<reference evidence="4" key="2">
    <citation type="submission" date="2023-01" db="EMBL/GenBank/DDBJ databases">
        <authorList>
            <person name="Sun Q."/>
            <person name="Evtushenko L."/>
        </authorList>
    </citation>
    <scope>NUCLEOTIDE SEQUENCE</scope>
    <source>
        <strain evidence="4">VKM B-2935</strain>
    </source>
</reference>
<accession>A0A9W6KCW9</accession>
<evidence type="ECO:0000313" key="5">
    <source>
        <dbReference type="Proteomes" id="UP001143328"/>
    </source>
</evidence>
<dbReference type="Proteomes" id="UP001143328">
    <property type="component" value="Unassembled WGS sequence"/>
</dbReference>
<reference evidence="4" key="1">
    <citation type="journal article" date="2014" name="Int. J. Syst. Evol. Microbiol.">
        <title>Complete genome sequence of Corynebacterium casei LMG S-19264T (=DSM 44701T), isolated from a smear-ripened cheese.</title>
        <authorList>
            <consortium name="US DOE Joint Genome Institute (JGI-PGF)"/>
            <person name="Walter F."/>
            <person name="Albersmeier A."/>
            <person name="Kalinowski J."/>
            <person name="Ruckert C."/>
        </authorList>
    </citation>
    <scope>NUCLEOTIDE SEQUENCE</scope>
    <source>
        <strain evidence="4">VKM B-2935</strain>
    </source>
</reference>
<organism evidence="4 5">
    <name type="scientific">Pseudomonas turukhanskensis</name>
    <dbReference type="NCBI Taxonomy" id="1806536"/>
    <lineage>
        <taxon>Bacteria</taxon>
        <taxon>Pseudomonadati</taxon>
        <taxon>Pseudomonadota</taxon>
        <taxon>Gammaproteobacteria</taxon>
        <taxon>Pseudomonadales</taxon>
        <taxon>Pseudomonadaceae</taxon>
        <taxon>Pseudomonas</taxon>
    </lineage>
</organism>
<dbReference type="PANTHER" id="PTHR10009">
    <property type="entry name" value="PROTEIN YELLOW-RELATED"/>
    <property type="match status" value="1"/>
</dbReference>